<dbReference type="AlphaFoldDB" id="A0AAV5T9W3"/>
<dbReference type="SUPFAM" id="SSF82544">
    <property type="entry name" value="GckA/TtuD-like"/>
    <property type="match status" value="1"/>
</dbReference>
<dbReference type="InterPro" id="IPR037035">
    <property type="entry name" value="GK-like_C_sf"/>
</dbReference>
<proteinExistence type="inferred from homology"/>
<evidence type="ECO:0000313" key="5">
    <source>
        <dbReference type="Proteomes" id="UP001432027"/>
    </source>
</evidence>
<dbReference type="Pfam" id="PF13660">
    <property type="entry name" value="DUF4147"/>
    <property type="match status" value="1"/>
</dbReference>
<dbReference type="GO" id="GO:0008887">
    <property type="term" value="F:glycerate kinase activity"/>
    <property type="evidence" value="ECO:0007669"/>
    <property type="project" value="InterPro"/>
</dbReference>
<comment type="caution">
    <text evidence="4">The sequence shown here is derived from an EMBL/GenBank/DDBJ whole genome shotgun (WGS) entry which is preliminary data.</text>
</comment>
<dbReference type="PANTHER" id="PTHR12227:SF0">
    <property type="entry name" value="GLYCERATE KINASE"/>
    <property type="match status" value="1"/>
</dbReference>
<dbReference type="InterPro" id="IPR025286">
    <property type="entry name" value="MOFRL_assoc_dom"/>
</dbReference>
<protein>
    <recommendedName>
        <fullName evidence="6">Glycerate kinase</fullName>
    </recommendedName>
</protein>
<evidence type="ECO:0000259" key="3">
    <source>
        <dbReference type="Pfam" id="PF13660"/>
    </source>
</evidence>
<dbReference type="Pfam" id="PF05161">
    <property type="entry name" value="MOFRL"/>
    <property type="match status" value="1"/>
</dbReference>
<evidence type="ECO:0000259" key="2">
    <source>
        <dbReference type="Pfam" id="PF05161"/>
    </source>
</evidence>
<dbReference type="PANTHER" id="PTHR12227">
    <property type="entry name" value="GLYCERATE KINASE"/>
    <property type="match status" value="1"/>
</dbReference>
<feature type="domain" description="MOFRL-associated" evidence="3">
    <location>
        <begin position="7"/>
        <end position="242"/>
    </location>
</feature>
<dbReference type="Proteomes" id="UP001432027">
    <property type="component" value="Unassembled WGS sequence"/>
</dbReference>
<dbReference type="Gene3D" id="3.40.50.10180">
    <property type="entry name" value="Glycerate kinase, MOFRL-like N-terminal domain"/>
    <property type="match status" value="1"/>
</dbReference>
<sequence>MRDVVIRAFQAAVNAVNPLECVRKYLRVSPSILSIHGSSISIPIDNSTPLYVISFGKAAATMAEGVEKILGSRLKEGICIVPKEGETSHQLKSLVYEAGRSNLPDRRSIEATKEVMRMIDCAEWNGVFLVLISGGGSALLSLPSKGIKLDQKLATIHALVSKGASIQQLNAVRRVLSQVKGGGLLDRIGERKSISLVLSDIVGDPLEFIASGPTVHPQSSIRAATVINDLKARSILTKEVIDAIDGEKTSSSDTSSDAHHVIVGNNSIALEESKILLETEGYRSTITTCTRVGDAQMFGSEVADTVIGSKRGENTAILYGGETTVNLPLNNGIGGRNQHAALAALIQLAKRRDEWKNLHFCLLFAGTDGQDGPTDAAGVTLTSQDIIDLSLQEIELAEKALIQANSYNFWIDFRGGNCHFRPGLTGTNVMDITIVISDAI</sequence>
<evidence type="ECO:0000256" key="1">
    <source>
        <dbReference type="ARBA" id="ARBA00005393"/>
    </source>
</evidence>
<dbReference type="Gene3D" id="3.40.1480.10">
    <property type="entry name" value="MOFRL domain"/>
    <property type="match status" value="1"/>
</dbReference>
<keyword evidence="5" id="KW-1185">Reference proteome</keyword>
<gene>
    <name evidence="4" type="ORF">PENTCL1PPCAC_11599</name>
</gene>
<comment type="similarity">
    <text evidence="1">Belongs to the glycerate kinase type-2 family.</text>
</comment>
<dbReference type="InterPro" id="IPR039760">
    <property type="entry name" value="MOFRL_protein"/>
</dbReference>
<dbReference type="GO" id="GO:0005737">
    <property type="term" value="C:cytoplasm"/>
    <property type="evidence" value="ECO:0007669"/>
    <property type="project" value="TreeGrafter"/>
</dbReference>
<evidence type="ECO:0000313" key="4">
    <source>
        <dbReference type="EMBL" id="GMS89424.1"/>
    </source>
</evidence>
<dbReference type="EMBL" id="BTSX01000003">
    <property type="protein sequence ID" value="GMS89424.1"/>
    <property type="molecule type" value="Genomic_DNA"/>
</dbReference>
<dbReference type="InterPro" id="IPR007835">
    <property type="entry name" value="MOFRL"/>
</dbReference>
<dbReference type="InterPro" id="IPR038614">
    <property type="entry name" value="GK_N_sf"/>
</dbReference>
<organism evidence="4 5">
    <name type="scientific">Pristionchus entomophagus</name>
    <dbReference type="NCBI Taxonomy" id="358040"/>
    <lineage>
        <taxon>Eukaryota</taxon>
        <taxon>Metazoa</taxon>
        <taxon>Ecdysozoa</taxon>
        <taxon>Nematoda</taxon>
        <taxon>Chromadorea</taxon>
        <taxon>Rhabditida</taxon>
        <taxon>Rhabditina</taxon>
        <taxon>Diplogasteromorpha</taxon>
        <taxon>Diplogasteroidea</taxon>
        <taxon>Neodiplogasteridae</taxon>
        <taxon>Pristionchus</taxon>
    </lineage>
</organism>
<reference evidence="4" key="1">
    <citation type="submission" date="2023-10" db="EMBL/GenBank/DDBJ databases">
        <title>Genome assembly of Pristionchus species.</title>
        <authorList>
            <person name="Yoshida K."/>
            <person name="Sommer R.J."/>
        </authorList>
    </citation>
    <scope>NUCLEOTIDE SEQUENCE</scope>
    <source>
        <strain evidence="4">RS0144</strain>
    </source>
</reference>
<feature type="domain" description="MOFRL" evidence="2">
    <location>
        <begin position="316"/>
        <end position="431"/>
    </location>
</feature>
<name>A0AAV5T9W3_9BILA</name>
<accession>A0AAV5T9W3</accession>
<evidence type="ECO:0008006" key="6">
    <source>
        <dbReference type="Google" id="ProtNLM"/>
    </source>
</evidence>